<proteinExistence type="predicted"/>
<feature type="compositionally biased region" description="Polar residues" evidence="1">
    <location>
        <begin position="52"/>
        <end position="71"/>
    </location>
</feature>
<keyword evidence="3" id="KW-1185">Reference proteome</keyword>
<organism evidence="2 3">
    <name type="scientific">Portunus trituberculatus</name>
    <name type="common">Swimming crab</name>
    <name type="synonym">Neptunus trituberculatus</name>
    <dbReference type="NCBI Taxonomy" id="210409"/>
    <lineage>
        <taxon>Eukaryota</taxon>
        <taxon>Metazoa</taxon>
        <taxon>Ecdysozoa</taxon>
        <taxon>Arthropoda</taxon>
        <taxon>Crustacea</taxon>
        <taxon>Multicrustacea</taxon>
        <taxon>Malacostraca</taxon>
        <taxon>Eumalacostraca</taxon>
        <taxon>Eucarida</taxon>
        <taxon>Decapoda</taxon>
        <taxon>Pleocyemata</taxon>
        <taxon>Brachyura</taxon>
        <taxon>Eubrachyura</taxon>
        <taxon>Portunoidea</taxon>
        <taxon>Portunidae</taxon>
        <taxon>Portuninae</taxon>
        <taxon>Portunus</taxon>
    </lineage>
</organism>
<reference evidence="2 3" key="1">
    <citation type="submission" date="2019-05" db="EMBL/GenBank/DDBJ databases">
        <title>Another draft genome of Portunus trituberculatus and its Hox gene families provides insights of decapod evolution.</title>
        <authorList>
            <person name="Jeong J.-H."/>
            <person name="Song I."/>
            <person name="Kim S."/>
            <person name="Choi T."/>
            <person name="Kim D."/>
            <person name="Ryu S."/>
            <person name="Kim W."/>
        </authorList>
    </citation>
    <scope>NUCLEOTIDE SEQUENCE [LARGE SCALE GENOMIC DNA]</scope>
    <source>
        <tissue evidence="2">Muscle</tissue>
    </source>
</reference>
<dbReference type="EMBL" id="VSRR010005296">
    <property type="protein sequence ID" value="MPC42070.1"/>
    <property type="molecule type" value="Genomic_DNA"/>
</dbReference>
<dbReference type="Proteomes" id="UP000324222">
    <property type="component" value="Unassembled WGS sequence"/>
</dbReference>
<feature type="region of interest" description="Disordered" evidence="1">
    <location>
        <begin position="52"/>
        <end position="78"/>
    </location>
</feature>
<comment type="caution">
    <text evidence="2">The sequence shown here is derived from an EMBL/GenBank/DDBJ whole genome shotgun (WGS) entry which is preliminary data.</text>
</comment>
<accession>A0A5B7F3T3</accession>
<evidence type="ECO:0000256" key="1">
    <source>
        <dbReference type="SAM" id="MobiDB-lite"/>
    </source>
</evidence>
<dbReference type="AlphaFoldDB" id="A0A5B7F3T3"/>
<name>A0A5B7F3T3_PORTR</name>
<sequence length="78" mass="8390">MQSRKSKRVAVVSELVISVAEVVTFLTGSPYDLLVAVLPIVSHLSVATSRPPSVSMDWHTSSPRIHTTQPVLTPLPGN</sequence>
<gene>
    <name evidence="2" type="ORF">E2C01_035683</name>
</gene>
<evidence type="ECO:0000313" key="2">
    <source>
        <dbReference type="EMBL" id="MPC42070.1"/>
    </source>
</evidence>
<protein>
    <submittedName>
        <fullName evidence="2">Uncharacterized protein</fullName>
    </submittedName>
</protein>
<evidence type="ECO:0000313" key="3">
    <source>
        <dbReference type="Proteomes" id="UP000324222"/>
    </source>
</evidence>